<dbReference type="EMBL" id="MSPP01000001">
    <property type="protein sequence ID" value="OUD09986.1"/>
    <property type="molecule type" value="Genomic_DNA"/>
</dbReference>
<dbReference type="Proteomes" id="UP000194664">
    <property type="component" value="Unassembled WGS sequence"/>
</dbReference>
<organism evidence="1 2">
    <name type="scientific">Marivivens niveibacter</name>
    <dbReference type="NCBI Taxonomy" id="1930667"/>
    <lineage>
        <taxon>Bacteria</taxon>
        <taxon>Pseudomonadati</taxon>
        <taxon>Pseudomonadota</taxon>
        <taxon>Alphaproteobacteria</taxon>
        <taxon>Rhodobacterales</taxon>
        <taxon>Paracoccaceae</taxon>
        <taxon>Marivivens group</taxon>
        <taxon>Marivivens</taxon>
    </lineage>
</organism>
<comment type="caution">
    <text evidence="1">The sequence shown here is derived from an EMBL/GenBank/DDBJ whole genome shotgun (WGS) entry which is preliminary data.</text>
</comment>
<protein>
    <submittedName>
        <fullName evidence="1">Uncharacterized protein</fullName>
    </submittedName>
</protein>
<gene>
    <name evidence="1" type="ORF">BVC71_00225</name>
</gene>
<reference evidence="1 2" key="1">
    <citation type="submission" date="2016-12" db="EMBL/GenBank/DDBJ databases">
        <title>The draft genome sequence of HSLHS2.</title>
        <authorList>
            <person name="Hu D."/>
            <person name="Wang L."/>
            <person name="Shao Z."/>
        </authorList>
    </citation>
    <scope>NUCLEOTIDE SEQUENCE [LARGE SCALE GENOMIC DNA]</scope>
    <source>
        <strain evidence="1">MCCC 1A06712</strain>
    </source>
</reference>
<evidence type="ECO:0000313" key="1">
    <source>
        <dbReference type="EMBL" id="OUD09986.1"/>
    </source>
</evidence>
<dbReference type="AlphaFoldDB" id="A0A251X073"/>
<evidence type="ECO:0000313" key="2">
    <source>
        <dbReference type="Proteomes" id="UP000194664"/>
    </source>
</evidence>
<name>A0A251X073_9RHOB</name>
<sequence length="137" mass="15636">MEMASLGSPSLVGRTAQTYSTDHGTQVEYLAADGHAILWYPQRPIPWVGEWERRTGQMCFRYLVETTSGLAFSEWTCSNWNTYMRSVNELWQGDIFNLDTRSVPFTIPDRDVYSITELADQAGIDLSTTQDVMLTIR</sequence>
<keyword evidence="2" id="KW-1185">Reference proteome</keyword>
<accession>A0A251X073</accession>
<proteinExistence type="predicted"/>